<feature type="compositionally biased region" description="Basic and acidic residues" evidence="1">
    <location>
        <begin position="74"/>
        <end position="111"/>
    </location>
</feature>
<evidence type="ECO:0000313" key="2">
    <source>
        <dbReference type="EMBL" id="GLB45103.1"/>
    </source>
</evidence>
<accession>A0A9P3PZZ3</accession>
<dbReference type="Proteomes" id="UP001063166">
    <property type="component" value="Unassembled WGS sequence"/>
</dbReference>
<evidence type="ECO:0000256" key="1">
    <source>
        <dbReference type="SAM" id="MobiDB-lite"/>
    </source>
</evidence>
<name>A0A9P3PZZ3_LYOSH</name>
<evidence type="ECO:0000313" key="3">
    <source>
        <dbReference type="Proteomes" id="UP001063166"/>
    </source>
</evidence>
<sequence>MTSCRNIALASRARVEGFDLGIVRFFLDGQLYAFDCSGCSEECISRIQVKPDEFIVGETERSVWLIPEEGRSARDTITDTRPELRGHWRETGTSEHPEWEKELMPRPRHGPEYPPLPQPSSFQLPTSPSSSDLRAH</sequence>
<reference evidence="2" key="1">
    <citation type="submission" date="2022-07" db="EMBL/GenBank/DDBJ databases">
        <title>The genome of Lyophyllum shimeji provides insight into the initial evolution of ectomycorrhizal fungal genome.</title>
        <authorList>
            <person name="Kobayashi Y."/>
            <person name="Shibata T."/>
            <person name="Hirakawa H."/>
            <person name="Shigenobu S."/>
            <person name="Nishiyama T."/>
            <person name="Yamada A."/>
            <person name="Hasebe M."/>
            <person name="Kawaguchi M."/>
        </authorList>
    </citation>
    <scope>NUCLEOTIDE SEQUENCE</scope>
    <source>
        <strain evidence="2">AT787</strain>
    </source>
</reference>
<keyword evidence="3" id="KW-1185">Reference proteome</keyword>
<comment type="caution">
    <text evidence="2">The sequence shown here is derived from an EMBL/GenBank/DDBJ whole genome shotgun (WGS) entry which is preliminary data.</text>
</comment>
<feature type="compositionally biased region" description="Low complexity" evidence="1">
    <location>
        <begin position="119"/>
        <end position="136"/>
    </location>
</feature>
<proteinExistence type="predicted"/>
<protein>
    <submittedName>
        <fullName evidence="2">Uncharacterized protein</fullName>
    </submittedName>
</protein>
<dbReference type="AlphaFoldDB" id="A0A9P3PZZ3"/>
<dbReference type="EMBL" id="BRPK01000020">
    <property type="protein sequence ID" value="GLB45103.1"/>
    <property type="molecule type" value="Genomic_DNA"/>
</dbReference>
<gene>
    <name evidence="2" type="ORF">LshimejAT787_2000080</name>
</gene>
<organism evidence="2 3">
    <name type="scientific">Lyophyllum shimeji</name>
    <name type="common">Hon-shimeji</name>
    <name type="synonym">Tricholoma shimeji</name>
    <dbReference type="NCBI Taxonomy" id="47721"/>
    <lineage>
        <taxon>Eukaryota</taxon>
        <taxon>Fungi</taxon>
        <taxon>Dikarya</taxon>
        <taxon>Basidiomycota</taxon>
        <taxon>Agaricomycotina</taxon>
        <taxon>Agaricomycetes</taxon>
        <taxon>Agaricomycetidae</taxon>
        <taxon>Agaricales</taxon>
        <taxon>Tricholomatineae</taxon>
        <taxon>Lyophyllaceae</taxon>
        <taxon>Lyophyllum</taxon>
    </lineage>
</organism>
<feature type="region of interest" description="Disordered" evidence="1">
    <location>
        <begin position="74"/>
        <end position="136"/>
    </location>
</feature>